<keyword evidence="3" id="KW-1185">Reference proteome</keyword>
<dbReference type="InterPro" id="IPR051531">
    <property type="entry name" value="N-acetyltransferase"/>
</dbReference>
<reference evidence="3" key="1">
    <citation type="submission" date="2016-03" db="EMBL/GenBank/DDBJ databases">
        <authorList>
            <person name="Heylen K."/>
            <person name="De Vos P."/>
            <person name="Vekeman B."/>
        </authorList>
    </citation>
    <scope>NUCLEOTIDE SEQUENCE [LARGE SCALE GENOMIC DNA]</scope>
    <source>
        <strain evidence="3">R-45383</strain>
    </source>
</reference>
<dbReference type="Gene3D" id="3.40.630.30">
    <property type="match status" value="1"/>
</dbReference>
<dbReference type="InterPro" id="IPR000182">
    <property type="entry name" value="GNAT_dom"/>
</dbReference>
<dbReference type="EMBL" id="LUUK01000175">
    <property type="protein sequence ID" value="OAI17824.1"/>
    <property type="molecule type" value="Genomic_DNA"/>
</dbReference>
<dbReference type="PANTHER" id="PTHR43792:SF1">
    <property type="entry name" value="N-ACETYLTRANSFERASE DOMAIN-CONTAINING PROTEIN"/>
    <property type="match status" value="1"/>
</dbReference>
<dbReference type="SUPFAM" id="SSF55729">
    <property type="entry name" value="Acyl-CoA N-acyltransferases (Nat)"/>
    <property type="match status" value="1"/>
</dbReference>
<dbReference type="GO" id="GO:0016747">
    <property type="term" value="F:acyltransferase activity, transferring groups other than amino-acyl groups"/>
    <property type="evidence" value="ECO:0007669"/>
    <property type="project" value="InterPro"/>
</dbReference>
<sequence>MLQDSVFMAYSEAGALATDRAVARYREILEYSKSGLGKKALILKDTNQIIGYCGIEPFELDGKRELELGYRLIASYRGHGHGYATEAARAVISAFAGPKLFAYVESENTKSLNVLVKLGFEELGLRQIKEKSYLLFLRAENCRGLGG</sequence>
<evidence type="ECO:0000259" key="1">
    <source>
        <dbReference type="PROSITE" id="PS51186"/>
    </source>
</evidence>
<dbReference type="PANTHER" id="PTHR43792">
    <property type="entry name" value="GNAT FAMILY, PUTATIVE (AFU_ORTHOLOGUE AFUA_3G00765)-RELATED-RELATED"/>
    <property type="match status" value="1"/>
</dbReference>
<gene>
    <name evidence="2" type="ORF">A1355_07010</name>
</gene>
<organism evidence="2 3">
    <name type="scientific">Methylomonas koyamae</name>
    <dbReference type="NCBI Taxonomy" id="702114"/>
    <lineage>
        <taxon>Bacteria</taxon>
        <taxon>Pseudomonadati</taxon>
        <taxon>Pseudomonadota</taxon>
        <taxon>Gammaproteobacteria</taxon>
        <taxon>Methylococcales</taxon>
        <taxon>Methylococcaceae</taxon>
        <taxon>Methylomonas</taxon>
    </lineage>
</organism>
<name>A0A177NJT5_9GAMM</name>
<protein>
    <recommendedName>
        <fullName evidence="1">N-acetyltransferase domain-containing protein</fullName>
    </recommendedName>
</protein>
<dbReference type="AlphaFoldDB" id="A0A177NJT5"/>
<feature type="domain" description="N-acetyltransferase" evidence="1">
    <location>
        <begin position="1"/>
        <end position="140"/>
    </location>
</feature>
<evidence type="ECO:0000313" key="2">
    <source>
        <dbReference type="EMBL" id="OAI17824.1"/>
    </source>
</evidence>
<evidence type="ECO:0000313" key="3">
    <source>
        <dbReference type="Proteomes" id="UP000077628"/>
    </source>
</evidence>
<dbReference type="PROSITE" id="PS51186">
    <property type="entry name" value="GNAT"/>
    <property type="match status" value="1"/>
</dbReference>
<dbReference type="STRING" id="702114.A1355_07010"/>
<dbReference type="Proteomes" id="UP000077628">
    <property type="component" value="Unassembled WGS sequence"/>
</dbReference>
<comment type="caution">
    <text evidence="2">The sequence shown here is derived from an EMBL/GenBank/DDBJ whole genome shotgun (WGS) entry which is preliminary data.</text>
</comment>
<dbReference type="Pfam" id="PF13302">
    <property type="entry name" value="Acetyltransf_3"/>
    <property type="match status" value="1"/>
</dbReference>
<accession>A0A177NJT5</accession>
<proteinExistence type="predicted"/>
<dbReference type="InterPro" id="IPR016181">
    <property type="entry name" value="Acyl_CoA_acyltransferase"/>
</dbReference>